<dbReference type="GO" id="GO:0009893">
    <property type="term" value="P:positive regulation of metabolic process"/>
    <property type="evidence" value="ECO:0007669"/>
    <property type="project" value="UniProtKB-ARBA"/>
</dbReference>
<dbReference type="CDD" id="cd08777">
    <property type="entry name" value="Death_RIP1"/>
    <property type="match status" value="1"/>
</dbReference>
<evidence type="ECO:0000256" key="1">
    <source>
        <dbReference type="SAM" id="MobiDB-lite"/>
    </source>
</evidence>
<dbReference type="PRINTS" id="PR00109">
    <property type="entry name" value="TYRKINASE"/>
</dbReference>
<dbReference type="PROSITE" id="PS50017">
    <property type="entry name" value="DEATH_DOMAIN"/>
    <property type="match status" value="1"/>
</dbReference>
<dbReference type="GO" id="GO:0071345">
    <property type="term" value="P:cellular response to cytokine stimulus"/>
    <property type="evidence" value="ECO:0007669"/>
    <property type="project" value="UniProtKB-ARBA"/>
</dbReference>
<dbReference type="Pfam" id="PF00531">
    <property type="entry name" value="Death"/>
    <property type="match status" value="1"/>
</dbReference>
<dbReference type="SMART" id="SM00005">
    <property type="entry name" value="DEATH"/>
    <property type="match status" value="1"/>
</dbReference>
<sequence length="686" mass="78223">MSLEDIHMNTEDLLEKKQLDAGGFGTISLCFHKKHGYVVLKKVYTGPQRTEYNASLLEEGRIMRRLQHERVVKLLGIILEDGNYSLVMEYVDRGNMMKVLQKLSLPLSVKGRFVLEITEGMLYLHEQGFVHKDLKPENILVDTDFHIKIADLGVASFKNWSRLTHEETVRQKQIKSTCQNNAGTLFYMAPEHLRSLNVKPVEKSDVYSFGIVIWAIFANKEPYEYGINEAQICFGIMNGNRPDITEITDKCPVEIIDLMKQCWDQESEKRPTFAEISQRYKPFYYQNLGKNIEDDLKKLKKMWPESNELLNRMQSLQIDAVAEDTSNGQVDQPNSLHSSQGPMTSQVNEAVFTASPENQPVESCETSFTSAGNLERKLQCEYNYHVFGRRMDKAVPPVVYTPEMREEERRRRVSYDPFAKSSPTPQQSELYPRPEKTGSNTNPYFWPQPAATPPKQGNVDIFYGPNPNSLLTGNTEGLYGLCSASTFSLSKPPVPESGPNLQSNVNWYPKNADTDTGNKDSTSFARGTFTYYPTAPRVNTEDSLKYNISNSSGIQIGSYNHMKIEEHNQHISTSPVATEATYMHYEAMGIFDNTTVLTEKHLNLVREKLAKQWKHCARKLGFSDPEIDEIDHDYERDGLKEKVYQMLLKWVMREGSKGATVGKLAKALFGCRRLDLLTSLTQINEE</sequence>
<dbReference type="PROSITE" id="PS50011">
    <property type="entry name" value="PROTEIN_KINASE_DOM"/>
    <property type="match status" value="1"/>
</dbReference>
<gene>
    <name evidence="4" type="primary">Ripk1</name>
    <name evidence="4" type="ORF">HYDTET_R11095</name>
</gene>
<dbReference type="SMART" id="SM00220">
    <property type="entry name" value="S_TKc"/>
    <property type="match status" value="1"/>
</dbReference>
<dbReference type="SUPFAM" id="SSF47986">
    <property type="entry name" value="DEATH domain"/>
    <property type="match status" value="1"/>
</dbReference>
<feature type="non-terminal residue" evidence="4">
    <location>
        <position position="1"/>
    </location>
</feature>
<dbReference type="InterPro" id="IPR000719">
    <property type="entry name" value="Prot_kinase_dom"/>
</dbReference>
<evidence type="ECO:0000313" key="5">
    <source>
        <dbReference type="Proteomes" id="UP000527232"/>
    </source>
</evidence>
<comment type="caution">
    <text evidence="4">The sequence shown here is derived from an EMBL/GenBank/DDBJ whole genome shotgun (WGS) entry which is preliminary data.</text>
</comment>
<dbReference type="FunFam" id="1.10.510.10:FF:000472">
    <property type="entry name" value="Receptor interacting serine/threonine kinase 1"/>
    <property type="match status" value="1"/>
</dbReference>
<dbReference type="Pfam" id="PF07714">
    <property type="entry name" value="PK_Tyr_Ser-Thr"/>
    <property type="match status" value="1"/>
</dbReference>
<dbReference type="SUPFAM" id="SSF56112">
    <property type="entry name" value="Protein kinase-like (PK-like)"/>
    <property type="match status" value="1"/>
</dbReference>
<dbReference type="Gene3D" id="1.10.533.10">
    <property type="entry name" value="Death Domain, Fas"/>
    <property type="match status" value="1"/>
</dbReference>
<feature type="compositionally biased region" description="Basic and acidic residues" evidence="1">
    <location>
        <begin position="404"/>
        <end position="414"/>
    </location>
</feature>
<dbReference type="InterPro" id="IPR037934">
    <property type="entry name" value="RIP1_Death"/>
</dbReference>
<proteinExistence type="predicted"/>
<feature type="non-terminal residue" evidence="4">
    <location>
        <position position="686"/>
    </location>
</feature>
<name>A0A7K9MBJ0_OCETE</name>
<keyword evidence="5" id="KW-1185">Reference proteome</keyword>
<accession>A0A7K9MBJ0</accession>
<dbReference type="GO" id="GO:0004706">
    <property type="term" value="F:JUN kinase kinase kinase activity"/>
    <property type="evidence" value="ECO:0007669"/>
    <property type="project" value="TreeGrafter"/>
</dbReference>
<dbReference type="InterPro" id="IPR008271">
    <property type="entry name" value="Ser/Thr_kinase_AS"/>
</dbReference>
<dbReference type="PANTHER" id="PTHR44329:SF6">
    <property type="entry name" value="RECEPTOR-INTERACTING SERINE_THREONINE-PROTEIN KINASE 1"/>
    <property type="match status" value="1"/>
</dbReference>
<feature type="domain" description="Protein kinase" evidence="2">
    <location>
        <begin position="13"/>
        <end position="284"/>
    </location>
</feature>
<dbReference type="InterPro" id="IPR011029">
    <property type="entry name" value="DEATH-like_dom_sf"/>
</dbReference>
<keyword evidence="4" id="KW-0808">Transferase</keyword>
<dbReference type="InterPro" id="IPR025735">
    <property type="entry name" value="RHIM"/>
</dbReference>
<feature type="domain" description="Death" evidence="3">
    <location>
        <begin position="598"/>
        <end position="684"/>
    </location>
</feature>
<evidence type="ECO:0000259" key="2">
    <source>
        <dbReference type="PROSITE" id="PS50011"/>
    </source>
</evidence>
<keyword evidence="4" id="KW-0418">Kinase</keyword>
<feature type="region of interest" description="Disordered" evidence="1">
    <location>
        <begin position="404"/>
        <end position="451"/>
    </location>
</feature>
<dbReference type="Gene3D" id="1.10.510.10">
    <property type="entry name" value="Transferase(Phosphotransferase) domain 1"/>
    <property type="match status" value="1"/>
</dbReference>
<dbReference type="GO" id="GO:0031349">
    <property type="term" value="P:positive regulation of defense response"/>
    <property type="evidence" value="ECO:0007669"/>
    <property type="project" value="UniProtKB-ARBA"/>
</dbReference>
<dbReference type="EMBL" id="VWZR01009116">
    <property type="protein sequence ID" value="NXH72056.1"/>
    <property type="molecule type" value="Genomic_DNA"/>
</dbReference>
<dbReference type="Pfam" id="PF12721">
    <property type="entry name" value="RHIM"/>
    <property type="match status" value="1"/>
</dbReference>
<dbReference type="GO" id="GO:0005524">
    <property type="term" value="F:ATP binding"/>
    <property type="evidence" value="ECO:0007669"/>
    <property type="project" value="InterPro"/>
</dbReference>
<dbReference type="InterPro" id="IPR000488">
    <property type="entry name" value="Death_dom"/>
</dbReference>
<dbReference type="PROSITE" id="PS00108">
    <property type="entry name" value="PROTEIN_KINASE_ST"/>
    <property type="match status" value="1"/>
</dbReference>
<dbReference type="Proteomes" id="UP000527232">
    <property type="component" value="Unassembled WGS sequence"/>
</dbReference>
<dbReference type="InterPro" id="IPR001245">
    <property type="entry name" value="Ser-Thr/Tyr_kinase_cat_dom"/>
</dbReference>
<dbReference type="InterPro" id="IPR011009">
    <property type="entry name" value="Kinase-like_dom_sf"/>
</dbReference>
<dbReference type="OrthoDB" id="535509at2759"/>
<dbReference type="GO" id="GO:0043123">
    <property type="term" value="P:positive regulation of canonical NF-kappaB signal transduction"/>
    <property type="evidence" value="ECO:0007669"/>
    <property type="project" value="UniProtKB-ARBA"/>
</dbReference>
<protein>
    <submittedName>
        <fullName evidence="4">RIPK1 kinase</fullName>
    </submittedName>
</protein>
<evidence type="ECO:0000313" key="4">
    <source>
        <dbReference type="EMBL" id="NXH72056.1"/>
    </source>
</evidence>
<dbReference type="AlphaFoldDB" id="A0A7K9MBJ0"/>
<organism evidence="4 5">
    <name type="scientific">Oceanodroma tethys</name>
    <name type="common">Wedge-rumped storm-petrel</name>
    <name type="synonym">Hydrobates tethys</name>
    <dbReference type="NCBI Taxonomy" id="79633"/>
    <lineage>
        <taxon>Eukaryota</taxon>
        <taxon>Metazoa</taxon>
        <taxon>Chordata</taxon>
        <taxon>Craniata</taxon>
        <taxon>Vertebrata</taxon>
        <taxon>Euteleostomi</taxon>
        <taxon>Archelosauria</taxon>
        <taxon>Archosauria</taxon>
        <taxon>Dinosauria</taxon>
        <taxon>Saurischia</taxon>
        <taxon>Theropoda</taxon>
        <taxon>Coelurosauria</taxon>
        <taxon>Aves</taxon>
        <taxon>Neognathae</taxon>
        <taxon>Neoaves</taxon>
        <taxon>Aequornithes</taxon>
        <taxon>Procellariiformes</taxon>
        <taxon>Hydrobatidae</taxon>
        <taxon>Oceanodroma</taxon>
    </lineage>
</organism>
<dbReference type="PANTHER" id="PTHR44329">
    <property type="entry name" value="SERINE/THREONINE-PROTEIN KINASE TNNI3K-RELATED"/>
    <property type="match status" value="1"/>
</dbReference>
<evidence type="ECO:0000259" key="3">
    <source>
        <dbReference type="PROSITE" id="PS50017"/>
    </source>
</evidence>
<dbReference type="InterPro" id="IPR051681">
    <property type="entry name" value="Ser/Thr_Kinases-Pseudokinases"/>
</dbReference>
<reference evidence="4 5" key="1">
    <citation type="submission" date="2019-09" db="EMBL/GenBank/DDBJ databases">
        <title>Bird 10,000 Genomes (B10K) Project - Family phase.</title>
        <authorList>
            <person name="Zhang G."/>
        </authorList>
    </citation>
    <scope>NUCLEOTIDE SEQUENCE [LARGE SCALE GENOMIC DNA]</scope>
    <source>
        <strain evidence="4">B10K-DU-001-32</strain>
        <tissue evidence="4">Muscle</tissue>
    </source>
</reference>